<dbReference type="GO" id="GO:0071500">
    <property type="term" value="P:cellular response to nitrosative stress"/>
    <property type="evidence" value="ECO:0007669"/>
    <property type="project" value="TreeGrafter"/>
</dbReference>
<keyword evidence="14" id="KW-0408">Iron</keyword>
<dbReference type="Pfam" id="PF00970">
    <property type="entry name" value="FAD_binding_6"/>
    <property type="match status" value="1"/>
</dbReference>
<dbReference type="NCBIfam" id="NF009805">
    <property type="entry name" value="PRK13289.1"/>
    <property type="match status" value="1"/>
</dbReference>
<evidence type="ECO:0000256" key="6">
    <source>
        <dbReference type="ARBA" id="ARBA00014637"/>
    </source>
</evidence>
<comment type="similarity">
    <text evidence="4">Belongs to the globin family. Two-domain flavohemoproteins subfamily.</text>
</comment>
<dbReference type="PROSITE" id="PS01033">
    <property type="entry name" value="GLOBIN"/>
    <property type="match status" value="1"/>
</dbReference>
<dbReference type="FunFam" id="2.40.30.10:FF:000034">
    <property type="entry name" value="Flavohemoprotein"/>
    <property type="match status" value="1"/>
</dbReference>
<dbReference type="GO" id="GO:0005344">
    <property type="term" value="F:oxygen carrier activity"/>
    <property type="evidence" value="ECO:0007669"/>
    <property type="project" value="UniProtKB-KW"/>
</dbReference>
<evidence type="ECO:0000256" key="2">
    <source>
        <dbReference type="ARBA" id="ARBA00001974"/>
    </source>
</evidence>
<dbReference type="Pfam" id="PF00042">
    <property type="entry name" value="Globin"/>
    <property type="match status" value="1"/>
</dbReference>
<dbReference type="Gene3D" id="2.40.30.10">
    <property type="entry name" value="Translation factors"/>
    <property type="match status" value="1"/>
</dbReference>
<evidence type="ECO:0000256" key="4">
    <source>
        <dbReference type="ARBA" id="ARBA00008414"/>
    </source>
</evidence>
<evidence type="ECO:0000256" key="7">
    <source>
        <dbReference type="ARBA" id="ARBA00022617"/>
    </source>
</evidence>
<dbReference type="SUPFAM" id="SSF63380">
    <property type="entry name" value="Riboflavin synthase domain-like"/>
    <property type="match status" value="1"/>
</dbReference>
<dbReference type="InterPro" id="IPR039261">
    <property type="entry name" value="FNR_nucleotide-bd"/>
</dbReference>
<reference evidence="25" key="1">
    <citation type="submission" date="2016-09" db="EMBL/GenBank/DDBJ databases">
        <authorList>
            <person name="Varghese N."/>
            <person name="Submissions S."/>
        </authorList>
    </citation>
    <scope>NUCLEOTIDE SEQUENCE [LARGE SCALE GENOMIC DNA]</scope>
    <source>
        <strain evidence="25">25nlg</strain>
    </source>
</reference>
<evidence type="ECO:0000256" key="9">
    <source>
        <dbReference type="ARBA" id="ARBA00022630"/>
    </source>
</evidence>
<evidence type="ECO:0000256" key="20">
    <source>
        <dbReference type="ARBA" id="ARBA00049433"/>
    </source>
</evidence>
<comment type="cofactor">
    <cofactor evidence="2">
        <name>FAD</name>
        <dbReference type="ChEBI" id="CHEBI:57692"/>
    </cofactor>
</comment>
<gene>
    <name evidence="24" type="ORF">SAMN05421737_101182</name>
</gene>
<dbReference type="GO" id="GO:0020037">
    <property type="term" value="F:heme binding"/>
    <property type="evidence" value="ECO:0007669"/>
    <property type="project" value="InterPro"/>
</dbReference>
<protein>
    <recommendedName>
        <fullName evidence="6">Flavohemoprotein</fullName>
        <ecNumber evidence="5">1.14.12.17</ecNumber>
    </recommendedName>
    <alternativeName>
        <fullName evidence="17">Flavohemoglobin</fullName>
    </alternativeName>
    <alternativeName>
        <fullName evidence="16">Hemoglobin-like protein</fullName>
    </alternativeName>
    <alternativeName>
        <fullName evidence="18">Nitric oxide dioxygenase</fullName>
    </alternativeName>
</protein>
<comment type="cofactor">
    <cofactor evidence="1">
        <name>heme b</name>
        <dbReference type="ChEBI" id="CHEBI:60344"/>
    </cofactor>
</comment>
<dbReference type="FunFam" id="1.10.490.10:FF:000003">
    <property type="entry name" value="Flavohemoprotein"/>
    <property type="match status" value="1"/>
</dbReference>
<dbReference type="InterPro" id="IPR017938">
    <property type="entry name" value="Riboflavin_synthase-like_b-brl"/>
</dbReference>
<dbReference type="Gene3D" id="3.40.50.80">
    <property type="entry name" value="Nucleotide-binding domain of ferredoxin-NADP reductase (FNR) module"/>
    <property type="match status" value="1"/>
</dbReference>
<dbReference type="Gene3D" id="1.10.490.10">
    <property type="entry name" value="Globins"/>
    <property type="match status" value="1"/>
</dbReference>
<name>A0A1G6GKA1_9BACI</name>
<dbReference type="GO" id="GO:0008941">
    <property type="term" value="F:nitric oxide dioxygenase NAD(P)H activity"/>
    <property type="evidence" value="ECO:0007669"/>
    <property type="project" value="UniProtKB-EC"/>
</dbReference>
<keyword evidence="25" id="KW-1185">Reference proteome</keyword>
<dbReference type="SUPFAM" id="SSF52343">
    <property type="entry name" value="Ferredoxin reductase-like, C-terminal NADP-linked domain"/>
    <property type="match status" value="1"/>
</dbReference>
<dbReference type="CDD" id="cd06184">
    <property type="entry name" value="flavohem_like_fad_nad_binding"/>
    <property type="match status" value="1"/>
</dbReference>
<dbReference type="SUPFAM" id="SSF46458">
    <property type="entry name" value="Globin-like"/>
    <property type="match status" value="1"/>
</dbReference>
<evidence type="ECO:0000256" key="16">
    <source>
        <dbReference type="ARBA" id="ARBA00030024"/>
    </source>
</evidence>
<dbReference type="PRINTS" id="PR00371">
    <property type="entry name" value="FPNCR"/>
</dbReference>
<keyword evidence="7 21" id="KW-0349">Heme</keyword>
<dbReference type="RefSeq" id="WP_090774421.1">
    <property type="nucleotide sequence ID" value="NZ_FMYM01000001.1"/>
</dbReference>
<dbReference type="GO" id="GO:0071949">
    <property type="term" value="F:FAD binding"/>
    <property type="evidence" value="ECO:0007669"/>
    <property type="project" value="TreeGrafter"/>
</dbReference>
<dbReference type="EC" id="1.14.12.17" evidence="5"/>
<keyword evidence="9" id="KW-0285">Flavoprotein</keyword>
<evidence type="ECO:0000256" key="15">
    <source>
        <dbReference type="ARBA" id="ARBA00023027"/>
    </source>
</evidence>
<evidence type="ECO:0000256" key="21">
    <source>
        <dbReference type="RuleBase" id="RU000356"/>
    </source>
</evidence>
<evidence type="ECO:0000256" key="10">
    <source>
        <dbReference type="ARBA" id="ARBA00022723"/>
    </source>
</evidence>
<evidence type="ECO:0000313" key="24">
    <source>
        <dbReference type="EMBL" id="SDB82428.1"/>
    </source>
</evidence>
<organism evidence="24 25">
    <name type="scientific">Shouchella lonarensis</name>
    <dbReference type="NCBI Taxonomy" id="1464122"/>
    <lineage>
        <taxon>Bacteria</taxon>
        <taxon>Bacillati</taxon>
        <taxon>Bacillota</taxon>
        <taxon>Bacilli</taxon>
        <taxon>Bacillales</taxon>
        <taxon>Bacillaceae</taxon>
        <taxon>Shouchella</taxon>
    </lineage>
</organism>
<dbReference type="Proteomes" id="UP000242662">
    <property type="component" value="Unassembled WGS sequence"/>
</dbReference>
<evidence type="ECO:0000256" key="11">
    <source>
        <dbReference type="ARBA" id="ARBA00022827"/>
    </source>
</evidence>
<dbReference type="InterPro" id="IPR001709">
    <property type="entry name" value="Flavoprot_Pyr_Nucl_cyt_Rdtase"/>
</dbReference>
<dbReference type="GO" id="GO:0046210">
    <property type="term" value="P:nitric oxide catabolic process"/>
    <property type="evidence" value="ECO:0007669"/>
    <property type="project" value="TreeGrafter"/>
</dbReference>
<evidence type="ECO:0000259" key="23">
    <source>
        <dbReference type="PROSITE" id="PS51384"/>
    </source>
</evidence>
<keyword evidence="13" id="KW-0560">Oxidoreductase</keyword>
<comment type="catalytic activity">
    <reaction evidence="19">
        <text>2 nitric oxide + NADH + 2 O2 = 2 nitrate + NAD(+) + H(+)</text>
        <dbReference type="Rhea" id="RHEA:19469"/>
        <dbReference type="ChEBI" id="CHEBI:15378"/>
        <dbReference type="ChEBI" id="CHEBI:15379"/>
        <dbReference type="ChEBI" id="CHEBI:16480"/>
        <dbReference type="ChEBI" id="CHEBI:17632"/>
        <dbReference type="ChEBI" id="CHEBI:57540"/>
        <dbReference type="ChEBI" id="CHEBI:57945"/>
        <dbReference type="EC" id="1.14.12.17"/>
    </reaction>
</comment>
<evidence type="ECO:0000256" key="5">
    <source>
        <dbReference type="ARBA" id="ARBA00012229"/>
    </source>
</evidence>
<accession>A0A1G6GKA1</accession>
<dbReference type="PRINTS" id="PR00410">
    <property type="entry name" value="PHEHYDRXLASE"/>
</dbReference>
<evidence type="ECO:0000259" key="22">
    <source>
        <dbReference type="PROSITE" id="PS01033"/>
    </source>
</evidence>
<proteinExistence type="inferred from homology"/>
<evidence type="ECO:0000313" key="25">
    <source>
        <dbReference type="Proteomes" id="UP000242662"/>
    </source>
</evidence>
<comment type="similarity">
    <text evidence="3">In the C-terminal section; belongs to the flavoprotein pyridine nucleotide cytochrome reductase family.</text>
</comment>
<evidence type="ECO:0000256" key="17">
    <source>
        <dbReference type="ARBA" id="ARBA00030929"/>
    </source>
</evidence>
<feature type="domain" description="FAD-binding FR-type" evidence="23">
    <location>
        <begin position="152"/>
        <end position="261"/>
    </location>
</feature>
<evidence type="ECO:0000256" key="8">
    <source>
        <dbReference type="ARBA" id="ARBA00022621"/>
    </source>
</evidence>
<keyword evidence="11" id="KW-0274">FAD</keyword>
<evidence type="ECO:0000256" key="3">
    <source>
        <dbReference type="ARBA" id="ARBA00006401"/>
    </source>
</evidence>
<dbReference type="GO" id="GO:0019825">
    <property type="term" value="F:oxygen binding"/>
    <property type="evidence" value="ECO:0007669"/>
    <property type="project" value="InterPro"/>
</dbReference>
<dbReference type="InterPro" id="IPR008333">
    <property type="entry name" value="Cbr1-like_FAD-bd_dom"/>
</dbReference>
<dbReference type="InterPro" id="IPR017927">
    <property type="entry name" value="FAD-bd_FR_type"/>
</dbReference>
<sequence length="392" mass="43413">MVSAKTVEIVKATAPVLAEKGEEITACFYQNMFADHPELLNIFNHANQKQGRQQAALARTVYAAALHIDQLEELLPVVKQIAHKHRSLGVKRADYPIVGAHLLRAMKEVLGVAATPNVLSAWEEAYGVIAQVFIDVEADMYEQAATEKGGWHDFKDFTVVRKEEESTNITSFYLKPRDGGELPRYLPGQYVTVRVRIPDETYMHNRQYSLSAAPGKGYMRISVKREDECEPKGAVSLFLHEQVKAGDVLSISAPAGSFTLNASHDQPIVFISGGVGVTPLLSMLQTVAVENPTRPVTFIQVAQDMTVCAFRSEIEACLHELPEGRGHLCLGEPRIIARQIKEILSQMSIEDSDAYVCGPIGFMKMVIDLLQRSGMDGENIHYECFGPDMPLK</sequence>
<comment type="catalytic activity">
    <reaction evidence="20">
        <text>2 nitric oxide + NADPH + 2 O2 = 2 nitrate + NADP(+) + H(+)</text>
        <dbReference type="Rhea" id="RHEA:19465"/>
        <dbReference type="ChEBI" id="CHEBI:15378"/>
        <dbReference type="ChEBI" id="CHEBI:15379"/>
        <dbReference type="ChEBI" id="CHEBI:16480"/>
        <dbReference type="ChEBI" id="CHEBI:17632"/>
        <dbReference type="ChEBI" id="CHEBI:57783"/>
        <dbReference type="ChEBI" id="CHEBI:58349"/>
        <dbReference type="EC" id="1.14.12.17"/>
    </reaction>
</comment>
<dbReference type="InterPro" id="IPR001433">
    <property type="entry name" value="OxRdtase_FAD/NAD-bd"/>
</dbReference>
<keyword evidence="15" id="KW-0520">NAD</keyword>
<dbReference type="OrthoDB" id="9801223at2"/>
<dbReference type="PANTHER" id="PTHR43396:SF3">
    <property type="entry name" value="FLAVOHEMOPROTEIN"/>
    <property type="match status" value="1"/>
</dbReference>
<evidence type="ECO:0000256" key="12">
    <source>
        <dbReference type="ARBA" id="ARBA00022857"/>
    </source>
</evidence>
<dbReference type="CDD" id="cd14777">
    <property type="entry name" value="Yhb1-globin-like"/>
    <property type="match status" value="1"/>
</dbReference>
<dbReference type="InterPro" id="IPR012292">
    <property type="entry name" value="Globin/Proto"/>
</dbReference>
<keyword evidence="8 21" id="KW-0561">Oxygen transport</keyword>
<dbReference type="GO" id="GO:0046872">
    <property type="term" value="F:metal ion binding"/>
    <property type="evidence" value="ECO:0007669"/>
    <property type="project" value="UniProtKB-KW"/>
</dbReference>
<keyword evidence="21" id="KW-0813">Transport</keyword>
<dbReference type="STRING" id="1464122.SAMN05421737_101182"/>
<keyword evidence="10" id="KW-0479">Metal-binding</keyword>
<feature type="domain" description="Globin" evidence="22">
    <location>
        <begin position="1"/>
        <end position="138"/>
    </location>
</feature>
<dbReference type="InterPro" id="IPR000971">
    <property type="entry name" value="Globin"/>
</dbReference>
<dbReference type="InterPro" id="IPR009050">
    <property type="entry name" value="Globin-like_sf"/>
</dbReference>
<dbReference type="PROSITE" id="PS51384">
    <property type="entry name" value="FAD_FR"/>
    <property type="match status" value="1"/>
</dbReference>
<keyword evidence="12" id="KW-0521">NADP</keyword>
<dbReference type="EMBL" id="FMYM01000001">
    <property type="protein sequence ID" value="SDB82428.1"/>
    <property type="molecule type" value="Genomic_DNA"/>
</dbReference>
<evidence type="ECO:0000256" key="14">
    <source>
        <dbReference type="ARBA" id="ARBA00023004"/>
    </source>
</evidence>
<dbReference type="AlphaFoldDB" id="A0A1G6GKA1"/>
<dbReference type="Pfam" id="PF00175">
    <property type="entry name" value="NAD_binding_1"/>
    <property type="match status" value="1"/>
</dbReference>
<dbReference type="PANTHER" id="PTHR43396">
    <property type="entry name" value="FLAVOHEMOPROTEIN"/>
    <property type="match status" value="1"/>
</dbReference>
<evidence type="ECO:0000256" key="18">
    <source>
        <dbReference type="ARBA" id="ARBA00033187"/>
    </source>
</evidence>
<keyword evidence="24" id="KW-0223">Dioxygenase</keyword>
<evidence type="ECO:0000256" key="19">
    <source>
        <dbReference type="ARBA" id="ARBA00048649"/>
    </source>
</evidence>
<evidence type="ECO:0000256" key="13">
    <source>
        <dbReference type="ARBA" id="ARBA00023002"/>
    </source>
</evidence>
<evidence type="ECO:0000256" key="1">
    <source>
        <dbReference type="ARBA" id="ARBA00001970"/>
    </source>
</evidence>